<dbReference type="Pfam" id="PF17820">
    <property type="entry name" value="PDZ_6"/>
    <property type="match status" value="1"/>
</dbReference>
<gene>
    <name evidence="7" type="ORF">BST99_11510</name>
</gene>
<evidence type="ECO:0000313" key="8">
    <source>
        <dbReference type="Proteomes" id="UP000239366"/>
    </source>
</evidence>
<evidence type="ECO:0000256" key="4">
    <source>
        <dbReference type="ARBA" id="ARBA00022825"/>
    </source>
</evidence>
<evidence type="ECO:0000256" key="3">
    <source>
        <dbReference type="ARBA" id="ARBA00022801"/>
    </source>
</evidence>
<dbReference type="SUPFAM" id="SSF50156">
    <property type="entry name" value="PDZ domain-like"/>
    <property type="match status" value="1"/>
</dbReference>
<dbReference type="PROSITE" id="PS50106">
    <property type="entry name" value="PDZ"/>
    <property type="match status" value="1"/>
</dbReference>
<dbReference type="PANTHER" id="PTHR32060:SF30">
    <property type="entry name" value="CARBOXY-TERMINAL PROCESSING PROTEASE CTPA"/>
    <property type="match status" value="1"/>
</dbReference>
<evidence type="ECO:0000256" key="5">
    <source>
        <dbReference type="RuleBase" id="RU004404"/>
    </source>
</evidence>
<dbReference type="Pfam" id="PF03572">
    <property type="entry name" value="Peptidase_S41"/>
    <property type="match status" value="1"/>
</dbReference>
<dbReference type="InterPro" id="IPR029045">
    <property type="entry name" value="ClpP/crotonase-like_dom_sf"/>
</dbReference>
<evidence type="ECO:0000256" key="2">
    <source>
        <dbReference type="ARBA" id="ARBA00022670"/>
    </source>
</evidence>
<name>A0A2S7T8K1_9FLAO</name>
<feature type="domain" description="PDZ" evidence="6">
    <location>
        <begin position="85"/>
        <end position="179"/>
    </location>
</feature>
<reference evidence="8" key="1">
    <citation type="submission" date="2016-11" db="EMBL/GenBank/DDBJ databases">
        <title>Trade-off between light-utilization and light-protection in marine flavobacteria.</title>
        <authorList>
            <person name="Kumagai Y."/>
            <person name="Yoshizawa S."/>
            <person name="Kogure K."/>
        </authorList>
    </citation>
    <scope>NUCLEOTIDE SEQUENCE [LARGE SCALE GENOMIC DNA]</scope>
    <source>
        <strain evidence="8">SG-18</strain>
    </source>
</reference>
<sequence length="545" mass="61187">MKATKKQILKRSLVVATVAVLWVGNTSFANNFFEIAKQIEIFTTLFKELNMNYVDDTNPGDLMDTAIKSMLEDLDPYTTFLNEQDVEAYKINNSGEYSGIGASVRSYADKVVIVEAYQGYPADQAGLKAGDEIISIDGTDLSGFEGNASELLKGARNTEVELIYKRQDKQMTAAVGRANVEVDAVPFYALADDKTGYIALTRFNRKASAQTKEALIDLKAEGAERIVLDLRGNPGGLLSEAIEIVNLFVPKGELIVTTRSKVKKFNREYRTKNKAVDTEIPLAILVDGRSASASEIVSGGLQDLDRAVILGGRSFGKGLVQRPLRLTYGTQLKVTISRYYTPSGRCIQALDYWNRDEGGNAVRNSNYQNFTTRSGRTVQDGGGVLPEILVAEAQTNDFIRSLQGNEVLFNFATDFYYKNPFKELGDFRFTPQDYQTFKNFAKKEGIQFNTPTEALLKKARESKNDLASSDIEAGFDELEKRFQQEKLKALDTYQVPIQKYIEEELLKRYFYRKGLYTHYLKEDKVIQEAISVLGNSNRYQQLLRP</sequence>
<evidence type="ECO:0000256" key="1">
    <source>
        <dbReference type="ARBA" id="ARBA00009179"/>
    </source>
</evidence>
<protein>
    <submittedName>
        <fullName evidence="7">Peptidase S41</fullName>
    </submittedName>
</protein>
<dbReference type="Gene3D" id="2.30.42.10">
    <property type="match status" value="1"/>
</dbReference>
<comment type="similarity">
    <text evidence="1 5">Belongs to the peptidase S41A family.</text>
</comment>
<dbReference type="GO" id="GO:0006508">
    <property type="term" value="P:proteolysis"/>
    <property type="evidence" value="ECO:0007669"/>
    <property type="project" value="UniProtKB-KW"/>
</dbReference>
<dbReference type="InterPro" id="IPR005151">
    <property type="entry name" value="Tail-specific_protease"/>
</dbReference>
<dbReference type="Proteomes" id="UP000239366">
    <property type="component" value="Unassembled WGS sequence"/>
</dbReference>
<organism evidence="7 8">
    <name type="scientific">Aureicoccus marinus</name>
    <dbReference type="NCBI Taxonomy" id="754435"/>
    <lineage>
        <taxon>Bacteria</taxon>
        <taxon>Pseudomonadati</taxon>
        <taxon>Bacteroidota</taxon>
        <taxon>Flavobacteriia</taxon>
        <taxon>Flavobacteriales</taxon>
        <taxon>Flavobacteriaceae</taxon>
        <taxon>Aureicoccus</taxon>
    </lineage>
</organism>
<dbReference type="SUPFAM" id="SSF52096">
    <property type="entry name" value="ClpP/crotonase"/>
    <property type="match status" value="1"/>
</dbReference>
<dbReference type="NCBIfam" id="TIGR00225">
    <property type="entry name" value="prc"/>
    <property type="match status" value="1"/>
</dbReference>
<dbReference type="GO" id="GO:0008236">
    <property type="term" value="F:serine-type peptidase activity"/>
    <property type="evidence" value="ECO:0007669"/>
    <property type="project" value="UniProtKB-KW"/>
</dbReference>
<comment type="caution">
    <text evidence="7">The sequence shown here is derived from an EMBL/GenBank/DDBJ whole genome shotgun (WGS) entry which is preliminary data.</text>
</comment>
<dbReference type="AlphaFoldDB" id="A0A2S7T8K1"/>
<evidence type="ECO:0000259" key="6">
    <source>
        <dbReference type="PROSITE" id="PS50106"/>
    </source>
</evidence>
<dbReference type="RefSeq" id="WP_105001937.1">
    <property type="nucleotide sequence ID" value="NZ_MQVX01000001.1"/>
</dbReference>
<dbReference type="CDD" id="cd07560">
    <property type="entry name" value="Peptidase_S41_CPP"/>
    <property type="match status" value="1"/>
</dbReference>
<dbReference type="InterPro" id="IPR001478">
    <property type="entry name" value="PDZ"/>
</dbReference>
<dbReference type="Gene3D" id="3.90.226.10">
    <property type="entry name" value="2-enoyl-CoA Hydratase, Chain A, domain 1"/>
    <property type="match status" value="1"/>
</dbReference>
<dbReference type="Gene3D" id="3.30.750.44">
    <property type="match status" value="1"/>
</dbReference>
<dbReference type="EMBL" id="MQVX01000001">
    <property type="protein sequence ID" value="PQJ16263.1"/>
    <property type="molecule type" value="Genomic_DNA"/>
</dbReference>
<keyword evidence="4 5" id="KW-0720">Serine protease</keyword>
<keyword evidence="8" id="KW-1185">Reference proteome</keyword>
<dbReference type="GO" id="GO:0007165">
    <property type="term" value="P:signal transduction"/>
    <property type="evidence" value="ECO:0007669"/>
    <property type="project" value="TreeGrafter"/>
</dbReference>
<dbReference type="InterPro" id="IPR004447">
    <property type="entry name" value="Peptidase_S41A"/>
</dbReference>
<keyword evidence="3 5" id="KW-0378">Hydrolase</keyword>
<dbReference type="GO" id="GO:0030288">
    <property type="term" value="C:outer membrane-bounded periplasmic space"/>
    <property type="evidence" value="ECO:0007669"/>
    <property type="project" value="TreeGrafter"/>
</dbReference>
<dbReference type="PANTHER" id="PTHR32060">
    <property type="entry name" value="TAIL-SPECIFIC PROTEASE"/>
    <property type="match status" value="1"/>
</dbReference>
<accession>A0A2S7T8K1</accession>
<dbReference type="SMART" id="SM00245">
    <property type="entry name" value="TSPc"/>
    <property type="match status" value="1"/>
</dbReference>
<dbReference type="InterPro" id="IPR041489">
    <property type="entry name" value="PDZ_6"/>
</dbReference>
<dbReference type="InterPro" id="IPR036034">
    <property type="entry name" value="PDZ_sf"/>
</dbReference>
<keyword evidence="2 5" id="KW-0645">Protease</keyword>
<dbReference type="SMART" id="SM00228">
    <property type="entry name" value="PDZ"/>
    <property type="match status" value="1"/>
</dbReference>
<evidence type="ECO:0000313" key="7">
    <source>
        <dbReference type="EMBL" id="PQJ16263.1"/>
    </source>
</evidence>
<dbReference type="GO" id="GO:0004175">
    <property type="term" value="F:endopeptidase activity"/>
    <property type="evidence" value="ECO:0007669"/>
    <property type="project" value="TreeGrafter"/>
</dbReference>
<proteinExistence type="inferred from homology"/>
<dbReference type="OrthoDB" id="9812068at2"/>